<evidence type="ECO:0000313" key="7">
    <source>
        <dbReference type="Proteomes" id="UP001057520"/>
    </source>
</evidence>
<dbReference type="Gene3D" id="3.40.190.10">
    <property type="entry name" value="Periplasmic binding protein-like II"/>
    <property type="match status" value="2"/>
</dbReference>
<evidence type="ECO:0000259" key="5">
    <source>
        <dbReference type="PROSITE" id="PS50931"/>
    </source>
</evidence>
<evidence type="ECO:0000256" key="3">
    <source>
        <dbReference type="ARBA" id="ARBA00023125"/>
    </source>
</evidence>
<comment type="similarity">
    <text evidence="1">Belongs to the LysR transcriptional regulatory family.</text>
</comment>
<accession>A0ABY4ZRA0</accession>
<dbReference type="Pfam" id="PF00126">
    <property type="entry name" value="HTH_1"/>
    <property type="match status" value="1"/>
</dbReference>
<dbReference type="InterPro" id="IPR005119">
    <property type="entry name" value="LysR_subst-bd"/>
</dbReference>
<dbReference type="EMBL" id="CP096040">
    <property type="protein sequence ID" value="USQ95236.1"/>
    <property type="molecule type" value="Genomic_DNA"/>
</dbReference>
<dbReference type="InterPro" id="IPR036388">
    <property type="entry name" value="WH-like_DNA-bd_sf"/>
</dbReference>
<sequence length="322" mass="36101">MDAKKSEAQPRMPPPDAAHLRKLNLNLLYPLDAILRARSLTEAGREVRLSQPAMSHALRRLREHFADDLVVHLGAEQQLTPLGLALRPEVQRVMREVEAAFNFSLAFDPMTTTGAINVATSEAIEQMLLGEVLRNLSTTAPGLTVSILPLDIARPQRALDDGADLLLLPGECALDRLETLPILNDQTSCMIWIGHPTLRDCHDLTEEQYRAARHVVARGELTESFPLDADGAEMLRARRIGIQTSSQATLPAIVIGSDLVATGSMWLFQYYASMMPLKVVTAPFARRQNPIVAQWPKHRRDPMLAWFIDQIRERRREYPRAL</sequence>
<keyword evidence="3" id="KW-0238">DNA-binding</keyword>
<dbReference type="PANTHER" id="PTHR30118">
    <property type="entry name" value="HTH-TYPE TRANSCRIPTIONAL REGULATOR LEUO-RELATED"/>
    <property type="match status" value="1"/>
</dbReference>
<evidence type="ECO:0000313" key="6">
    <source>
        <dbReference type="EMBL" id="USQ95236.1"/>
    </source>
</evidence>
<reference evidence="6 7" key="1">
    <citation type="submission" date="2022-04" db="EMBL/GenBank/DDBJ databases">
        <title>Genome sequence of soybean root-associated Caulobacter segnis RL271.</title>
        <authorList>
            <person name="Longley R."/>
            <person name="Bonito G."/>
            <person name="Trigodet F."/>
            <person name="Crosson S."/>
            <person name="Fiebig A."/>
        </authorList>
    </citation>
    <scope>NUCLEOTIDE SEQUENCE [LARGE SCALE GENOMIC DNA]</scope>
    <source>
        <strain evidence="6 7">RL271</strain>
    </source>
</reference>
<name>A0ABY4ZRA0_9CAUL</name>
<dbReference type="SUPFAM" id="SSF53850">
    <property type="entry name" value="Periplasmic binding protein-like II"/>
    <property type="match status" value="1"/>
</dbReference>
<proteinExistence type="inferred from homology"/>
<dbReference type="InterPro" id="IPR000847">
    <property type="entry name" value="LysR_HTH_N"/>
</dbReference>
<dbReference type="Proteomes" id="UP001057520">
    <property type="component" value="Chromosome"/>
</dbReference>
<evidence type="ECO:0000256" key="1">
    <source>
        <dbReference type="ARBA" id="ARBA00009437"/>
    </source>
</evidence>
<dbReference type="Pfam" id="PF03466">
    <property type="entry name" value="LysR_substrate"/>
    <property type="match status" value="1"/>
</dbReference>
<dbReference type="PROSITE" id="PS50931">
    <property type="entry name" value="HTH_LYSR"/>
    <property type="match status" value="1"/>
</dbReference>
<keyword evidence="2" id="KW-0805">Transcription regulation</keyword>
<dbReference type="Gene3D" id="1.10.10.10">
    <property type="entry name" value="Winged helix-like DNA-binding domain superfamily/Winged helix DNA-binding domain"/>
    <property type="match status" value="1"/>
</dbReference>
<dbReference type="InterPro" id="IPR050389">
    <property type="entry name" value="LysR-type_TF"/>
</dbReference>
<evidence type="ECO:0000256" key="4">
    <source>
        <dbReference type="ARBA" id="ARBA00023163"/>
    </source>
</evidence>
<evidence type="ECO:0000256" key="2">
    <source>
        <dbReference type="ARBA" id="ARBA00023015"/>
    </source>
</evidence>
<organism evidence="6 7">
    <name type="scientific">Caulobacter segnis</name>
    <dbReference type="NCBI Taxonomy" id="88688"/>
    <lineage>
        <taxon>Bacteria</taxon>
        <taxon>Pseudomonadati</taxon>
        <taxon>Pseudomonadota</taxon>
        <taxon>Alphaproteobacteria</taxon>
        <taxon>Caulobacterales</taxon>
        <taxon>Caulobacteraceae</taxon>
        <taxon>Caulobacter</taxon>
    </lineage>
</organism>
<dbReference type="PANTHER" id="PTHR30118:SF15">
    <property type="entry name" value="TRANSCRIPTIONAL REGULATORY PROTEIN"/>
    <property type="match status" value="1"/>
</dbReference>
<keyword evidence="7" id="KW-1185">Reference proteome</keyword>
<gene>
    <name evidence="6" type="ORF">MZV50_22225</name>
</gene>
<feature type="domain" description="HTH lysR-type" evidence="5">
    <location>
        <begin position="23"/>
        <end position="80"/>
    </location>
</feature>
<dbReference type="SUPFAM" id="SSF46785">
    <property type="entry name" value="Winged helix' DNA-binding domain"/>
    <property type="match status" value="1"/>
</dbReference>
<protein>
    <submittedName>
        <fullName evidence="6">LysR family transcriptional regulator</fullName>
    </submittedName>
</protein>
<dbReference type="InterPro" id="IPR036390">
    <property type="entry name" value="WH_DNA-bd_sf"/>
</dbReference>
<keyword evidence="4" id="KW-0804">Transcription</keyword>